<evidence type="ECO:0000256" key="2">
    <source>
        <dbReference type="SAM" id="Phobius"/>
    </source>
</evidence>
<organism evidence="5 6">
    <name type="scientific">Haloechinothrix salitolerans</name>
    <dbReference type="NCBI Taxonomy" id="926830"/>
    <lineage>
        <taxon>Bacteria</taxon>
        <taxon>Bacillati</taxon>
        <taxon>Actinomycetota</taxon>
        <taxon>Actinomycetes</taxon>
        <taxon>Pseudonocardiales</taxon>
        <taxon>Pseudonocardiaceae</taxon>
        <taxon>Haloechinothrix</taxon>
    </lineage>
</organism>
<dbReference type="SUPFAM" id="SSF81324">
    <property type="entry name" value="Voltage-gated potassium channels"/>
    <property type="match status" value="1"/>
</dbReference>
<feature type="transmembrane region" description="Helical" evidence="2">
    <location>
        <begin position="52"/>
        <end position="70"/>
    </location>
</feature>
<dbReference type="PANTHER" id="PTHR43833">
    <property type="entry name" value="POTASSIUM CHANNEL PROTEIN 2-RELATED-RELATED"/>
    <property type="match status" value="1"/>
</dbReference>
<dbReference type="RefSeq" id="WP_345391409.1">
    <property type="nucleotide sequence ID" value="NZ_BAABLA010000007.1"/>
</dbReference>
<dbReference type="Gene3D" id="3.40.50.720">
    <property type="entry name" value="NAD(P)-binding Rossmann-like Domain"/>
    <property type="match status" value="1"/>
</dbReference>
<dbReference type="InterPro" id="IPR013099">
    <property type="entry name" value="K_chnl_dom"/>
</dbReference>
<evidence type="ECO:0000313" key="5">
    <source>
        <dbReference type="EMBL" id="MFC6871582.1"/>
    </source>
</evidence>
<dbReference type="SUPFAM" id="SSF51735">
    <property type="entry name" value="NAD(P)-binding Rossmann-fold domains"/>
    <property type="match status" value="1"/>
</dbReference>
<accession>A0ABW2CA35</accession>
<protein>
    <submittedName>
        <fullName evidence="5">Ion channel</fullName>
    </submittedName>
</protein>
<comment type="subcellular location">
    <subcellularLocation>
        <location evidence="1">Cell membrane</location>
        <topology evidence="1">Multi-pass membrane protein</topology>
    </subcellularLocation>
</comment>
<keyword evidence="2" id="KW-0472">Membrane</keyword>
<keyword evidence="6" id="KW-1185">Reference proteome</keyword>
<reference evidence="6" key="1">
    <citation type="journal article" date="2019" name="Int. J. Syst. Evol. Microbiol.">
        <title>The Global Catalogue of Microorganisms (GCM) 10K type strain sequencing project: providing services to taxonomists for standard genome sequencing and annotation.</title>
        <authorList>
            <consortium name="The Broad Institute Genomics Platform"/>
            <consortium name="The Broad Institute Genome Sequencing Center for Infectious Disease"/>
            <person name="Wu L."/>
            <person name="Ma J."/>
        </authorList>
    </citation>
    <scope>NUCLEOTIDE SEQUENCE [LARGE SCALE GENOMIC DNA]</scope>
    <source>
        <strain evidence="6">KCTC 32255</strain>
    </source>
</reference>
<dbReference type="InterPro" id="IPR003148">
    <property type="entry name" value="RCK_N"/>
</dbReference>
<feature type="transmembrane region" description="Helical" evidence="2">
    <location>
        <begin position="12"/>
        <end position="32"/>
    </location>
</feature>
<dbReference type="Proteomes" id="UP001596337">
    <property type="component" value="Unassembled WGS sequence"/>
</dbReference>
<dbReference type="Pfam" id="PF07885">
    <property type="entry name" value="Ion_trans_2"/>
    <property type="match status" value="1"/>
</dbReference>
<comment type="caution">
    <text evidence="5">The sequence shown here is derived from an EMBL/GenBank/DDBJ whole genome shotgun (WGS) entry which is preliminary data.</text>
</comment>
<dbReference type="Gene3D" id="1.10.287.70">
    <property type="match status" value="1"/>
</dbReference>
<keyword evidence="2" id="KW-0812">Transmembrane</keyword>
<dbReference type="InterPro" id="IPR050721">
    <property type="entry name" value="Trk_Ktr_HKT_K-transport"/>
</dbReference>
<dbReference type="InterPro" id="IPR036291">
    <property type="entry name" value="NAD(P)-bd_dom_sf"/>
</dbReference>
<dbReference type="Pfam" id="PF02254">
    <property type="entry name" value="TrkA_N"/>
    <property type="match status" value="1"/>
</dbReference>
<evidence type="ECO:0000313" key="6">
    <source>
        <dbReference type="Proteomes" id="UP001596337"/>
    </source>
</evidence>
<evidence type="ECO:0000259" key="4">
    <source>
        <dbReference type="Pfam" id="PF07885"/>
    </source>
</evidence>
<dbReference type="PANTHER" id="PTHR43833:SF9">
    <property type="entry name" value="POTASSIUM CHANNEL PROTEIN YUGO-RELATED"/>
    <property type="match status" value="1"/>
</dbReference>
<feature type="domain" description="RCK N-terminal" evidence="3">
    <location>
        <begin position="131"/>
        <end position="224"/>
    </location>
</feature>
<gene>
    <name evidence="5" type="ORF">ACFQGD_31125</name>
</gene>
<dbReference type="EMBL" id="JBHSXX010000001">
    <property type="protein sequence ID" value="MFC6871582.1"/>
    <property type="molecule type" value="Genomic_DNA"/>
</dbReference>
<name>A0ABW2CA35_9PSEU</name>
<proteinExistence type="predicted"/>
<feature type="domain" description="Potassium channel" evidence="4">
    <location>
        <begin position="23"/>
        <end position="102"/>
    </location>
</feature>
<evidence type="ECO:0000256" key="1">
    <source>
        <dbReference type="ARBA" id="ARBA00004651"/>
    </source>
</evidence>
<evidence type="ECO:0000259" key="3">
    <source>
        <dbReference type="Pfam" id="PF02254"/>
    </source>
</evidence>
<feature type="transmembrane region" description="Helical" evidence="2">
    <location>
        <begin position="77"/>
        <end position="101"/>
    </location>
</feature>
<sequence>MPIFISRLLARMVFLRSWATPAIVSVFVFATAWPLMAWAEGPDNPLVDPANYWWWFIVTASTVGYGDFFPETAGGHLVGVYVIIGGIATLTTVFTKLAAVLETARGRHMQGAITVTATGHIVLLGYTPGRTERIADELMADCDQELVLCTWDDVATHPIPDRDIAFVRGELTDVDVLRRAGAHRASTVLVDVRDDNEALAVALTVDRIQSGAHVVVTLRDMARASQIGYIDEDIHCVQWHTPRMVTEELESPGITEVYAELLTHGGANTYSMTLPEPVGTVRVGDCQRALGEQHGATLLAAQSGDDLLVNPSWDVELAPGATLYYMAASRIPTERLTDSLRATV</sequence>
<keyword evidence="2" id="KW-1133">Transmembrane helix</keyword>